<dbReference type="InParanoid" id="T1FE24"/>
<gene>
    <name evidence="2" type="primary">20207073</name>
    <name evidence="1" type="ORF">HELRODRAFT_179016</name>
</gene>
<evidence type="ECO:0000313" key="3">
    <source>
        <dbReference type="Proteomes" id="UP000015101"/>
    </source>
</evidence>
<dbReference type="EMBL" id="KB097502">
    <property type="protein sequence ID" value="ESN95830.1"/>
    <property type="molecule type" value="Genomic_DNA"/>
</dbReference>
<dbReference type="AlphaFoldDB" id="T1FE24"/>
<dbReference type="KEGG" id="hro:HELRODRAFT_179016"/>
<dbReference type="GeneID" id="20207073"/>
<name>T1FE24_HELRO</name>
<accession>T1FE24</accession>
<evidence type="ECO:0000313" key="1">
    <source>
        <dbReference type="EMBL" id="ESN95830.1"/>
    </source>
</evidence>
<dbReference type="RefSeq" id="XP_009026125.1">
    <property type="nucleotide sequence ID" value="XM_009027877.1"/>
</dbReference>
<protein>
    <submittedName>
        <fullName evidence="1 2">Uncharacterized protein</fullName>
    </submittedName>
</protein>
<organism evidence="2 3">
    <name type="scientific">Helobdella robusta</name>
    <name type="common">Californian leech</name>
    <dbReference type="NCBI Taxonomy" id="6412"/>
    <lineage>
        <taxon>Eukaryota</taxon>
        <taxon>Metazoa</taxon>
        <taxon>Spiralia</taxon>
        <taxon>Lophotrochozoa</taxon>
        <taxon>Annelida</taxon>
        <taxon>Clitellata</taxon>
        <taxon>Hirudinea</taxon>
        <taxon>Rhynchobdellida</taxon>
        <taxon>Glossiphoniidae</taxon>
        <taxon>Helobdella</taxon>
    </lineage>
</organism>
<sequence length="134" mass="15228">MVRFADRLMPVYLQHEDNQTFVTVEESACNWFGVVSWGDGTTSMAREALQRDAKERNNRILNNVIHTVDVLAEPEEHALDISKKENTELQVRAYFKMSIKHGRVSSDVRSAMSRAVLMPVGPASKTFSPRLNSY</sequence>
<proteinExistence type="predicted"/>
<dbReference type="CTD" id="20207073"/>
<dbReference type="Proteomes" id="UP000015101">
    <property type="component" value="Unassembled WGS sequence"/>
</dbReference>
<dbReference type="EMBL" id="AMQM01006705">
    <property type="status" value="NOT_ANNOTATED_CDS"/>
    <property type="molecule type" value="Genomic_DNA"/>
</dbReference>
<dbReference type="HOGENOM" id="CLU_1898513_0_0_1"/>
<evidence type="ECO:0000313" key="2">
    <source>
        <dbReference type="EnsemblMetazoa" id="HelroP179016"/>
    </source>
</evidence>
<reference evidence="1 3" key="2">
    <citation type="journal article" date="2013" name="Nature">
        <title>Insights into bilaterian evolution from three spiralian genomes.</title>
        <authorList>
            <person name="Simakov O."/>
            <person name="Marletaz F."/>
            <person name="Cho S.J."/>
            <person name="Edsinger-Gonzales E."/>
            <person name="Havlak P."/>
            <person name="Hellsten U."/>
            <person name="Kuo D.H."/>
            <person name="Larsson T."/>
            <person name="Lv J."/>
            <person name="Arendt D."/>
            <person name="Savage R."/>
            <person name="Osoegawa K."/>
            <person name="de Jong P."/>
            <person name="Grimwood J."/>
            <person name="Chapman J.A."/>
            <person name="Shapiro H."/>
            <person name="Aerts A."/>
            <person name="Otillar R.P."/>
            <person name="Terry A.Y."/>
            <person name="Boore J.L."/>
            <person name="Grigoriev I.V."/>
            <person name="Lindberg D.R."/>
            <person name="Seaver E.C."/>
            <person name="Weisblat D.A."/>
            <person name="Putnam N.H."/>
            <person name="Rokhsar D.S."/>
        </authorList>
    </citation>
    <scope>NUCLEOTIDE SEQUENCE</scope>
</reference>
<dbReference type="EnsemblMetazoa" id="HelroT179016">
    <property type="protein sequence ID" value="HelroP179016"/>
    <property type="gene ID" value="HelroG179016"/>
</dbReference>
<reference evidence="2" key="3">
    <citation type="submission" date="2015-06" db="UniProtKB">
        <authorList>
            <consortium name="EnsemblMetazoa"/>
        </authorList>
    </citation>
    <scope>IDENTIFICATION</scope>
</reference>
<keyword evidence="3" id="KW-1185">Reference proteome</keyword>
<reference evidence="3" key="1">
    <citation type="submission" date="2012-12" db="EMBL/GenBank/DDBJ databases">
        <authorList>
            <person name="Hellsten U."/>
            <person name="Grimwood J."/>
            <person name="Chapman J.A."/>
            <person name="Shapiro H."/>
            <person name="Aerts A."/>
            <person name="Otillar R.P."/>
            <person name="Terry A.Y."/>
            <person name="Boore J.L."/>
            <person name="Simakov O."/>
            <person name="Marletaz F."/>
            <person name="Cho S.-J."/>
            <person name="Edsinger-Gonzales E."/>
            <person name="Havlak P."/>
            <person name="Kuo D.-H."/>
            <person name="Larsson T."/>
            <person name="Lv J."/>
            <person name="Arendt D."/>
            <person name="Savage R."/>
            <person name="Osoegawa K."/>
            <person name="de Jong P."/>
            <person name="Lindberg D.R."/>
            <person name="Seaver E.C."/>
            <person name="Weisblat D.A."/>
            <person name="Putnam N.H."/>
            <person name="Grigoriev I.V."/>
            <person name="Rokhsar D.S."/>
        </authorList>
    </citation>
    <scope>NUCLEOTIDE SEQUENCE</scope>
</reference>